<proteinExistence type="predicted"/>
<dbReference type="InterPro" id="IPR027417">
    <property type="entry name" value="P-loop_NTPase"/>
</dbReference>
<dbReference type="RefSeq" id="YP_009287671.1">
    <property type="nucleotide sequence ID" value="NC_031075.1"/>
</dbReference>
<evidence type="ECO:0000259" key="1">
    <source>
        <dbReference type="Pfam" id="PF03354"/>
    </source>
</evidence>
<dbReference type="Gene3D" id="3.40.50.300">
    <property type="entry name" value="P-loop containing nucleotide triphosphate hydrolases"/>
    <property type="match status" value="1"/>
</dbReference>
<dbReference type="PANTHER" id="PTHR41287">
    <property type="match status" value="1"/>
</dbReference>
<dbReference type="KEGG" id="vg:29066339"/>
<dbReference type="InterPro" id="IPR005021">
    <property type="entry name" value="Terminase_largesu-like"/>
</dbReference>
<dbReference type="GeneID" id="29066339"/>
<accession>A0A192YBD7</accession>
<reference evidence="3" key="1">
    <citation type="journal article" date="2016" name="J. Gen. Virol.">
        <title>Genetic Determinants of Lactococcal C2likeviruses for Host Infection and Their Role in Phage Evolution.</title>
        <authorList>
            <person name="Romero D.A."/>
            <person name="Millen A.M."/>
            <person name="Tremblay D."/>
            <person name="Labrie S."/>
            <person name="Fengler K.A."/>
            <person name="Roos P."/>
        </authorList>
    </citation>
    <scope>NUCLEOTIDE SEQUENCE [LARGE SCALE GENOMIC DNA]</scope>
    <source>
        <strain evidence="3">M5938</strain>
    </source>
</reference>
<evidence type="ECO:0000259" key="2">
    <source>
        <dbReference type="Pfam" id="PF20441"/>
    </source>
</evidence>
<dbReference type="InterPro" id="IPR046461">
    <property type="entry name" value="TerL_ATPase"/>
</dbReference>
<organism evidence="3 4">
    <name type="scientific">Lactococcus phage M5938</name>
    <dbReference type="NCBI Taxonomy" id="1862960"/>
    <lineage>
        <taxon>Viruses</taxon>
        <taxon>Duplodnaviria</taxon>
        <taxon>Heunggongvirae</taxon>
        <taxon>Uroviricota</taxon>
        <taxon>Caudoviricetes</taxon>
        <taxon>Ceduovirus</taxon>
        <taxon>Ceduovirus M5938</taxon>
    </lineage>
</organism>
<evidence type="ECO:0000313" key="4">
    <source>
        <dbReference type="Proteomes" id="UP000208067"/>
    </source>
</evidence>
<evidence type="ECO:0000313" key="3">
    <source>
        <dbReference type="EMBL" id="ANM46778.1"/>
    </source>
</evidence>
<name>A0A192YBD7_9CAUD</name>
<sequence>MSLIQDWIGQEKDNGEMIELLKKKVAKIEHEIDYKKAQKIFDFIEEFMTLPNNERFKIIPYHKAVLTLMYCTPYQIDEFVIIVGRSNAKSILDVMIALIELFLFPKPNSVIALMATKKDQAEKILMKHFRAMGNCQGTIINKFKNQFKLNKEQIIVKDNSILKSKGTEISIYASNEDTLDGGREQLVIIDEFGAFKKNPLITIRQGLRKNKGTLFISTTNNVIRGGAYDDELESWKEWVKDDDFSHWVFYYALDDYEEVKDSSKYIKANPALGYTLTLEDIQKDFIGAIGNPVKMAKIITKRFNLSMTDSTTIFSKQLVDKCLVPPLDFEGRLVAIGSDFSVRGDVWGTVIGYRENGHYYFKAIPVMPESAEDKFKHLGETITHEGINNMTDEAWDAFMSAMNGSVPIALNYDPNYAKNFIDKFEQTYDIEFYNKVMQNSFKLSNTLEATQKLMEEGKIHFDSKLLAVHLMNAETKINDFGLMRIIKKGYTDKIDLADALINLMWWFLESEESEDYFI</sequence>
<feature type="domain" description="Terminase large subunit-like endonuclease" evidence="2">
    <location>
        <begin position="240"/>
        <end position="511"/>
    </location>
</feature>
<dbReference type="Pfam" id="PF03354">
    <property type="entry name" value="TerL_ATPase"/>
    <property type="match status" value="1"/>
</dbReference>
<keyword evidence="4" id="KW-1185">Reference proteome</keyword>
<dbReference type="Pfam" id="PF20441">
    <property type="entry name" value="TerL_nuclease"/>
    <property type="match status" value="1"/>
</dbReference>
<dbReference type="OrthoDB" id="1380at10239"/>
<dbReference type="PANTHER" id="PTHR41287:SF1">
    <property type="entry name" value="PROTEIN YMFN"/>
    <property type="match status" value="1"/>
</dbReference>
<protein>
    <submittedName>
        <fullName evidence="3">Terminase large subunit</fullName>
    </submittedName>
</protein>
<dbReference type="GO" id="GO:0004519">
    <property type="term" value="F:endonuclease activity"/>
    <property type="evidence" value="ECO:0007669"/>
    <property type="project" value="InterPro"/>
</dbReference>
<dbReference type="EMBL" id="KX373687">
    <property type="protein sequence ID" value="ANM46778.1"/>
    <property type="molecule type" value="Genomic_DNA"/>
</dbReference>
<dbReference type="InterPro" id="IPR046462">
    <property type="entry name" value="TerL_nuclease"/>
</dbReference>
<dbReference type="Proteomes" id="UP000208067">
    <property type="component" value="Segment"/>
</dbReference>
<feature type="domain" description="Terminase large subunit-like ATPase" evidence="1">
    <location>
        <begin position="60"/>
        <end position="237"/>
    </location>
</feature>